<feature type="non-terminal residue" evidence="1">
    <location>
        <position position="1"/>
    </location>
</feature>
<evidence type="ECO:0000313" key="1">
    <source>
        <dbReference type="EMBL" id="EUA18518.1"/>
    </source>
</evidence>
<dbReference type="AlphaFoldDB" id="X7ZIG6"/>
<gene>
    <name evidence="1" type="ORF">I553_3669</name>
</gene>
<name>X7ZIG6_MYCXE</name>
<comment type="caution">
    <text evidence="1">The sequence shown here is derived from an EMBL/GenBank/DDBJ whole genome shotgun (WGS) entry which is preliminary data.</text>
</comment>
<organism evidence="1">
    <name type="scientific">Mycobacterium xenopi 4042</name>
    <dbReference type="NCBI Taxonomy" id="1299334"/>
    <lineage>
        <taxon>Bacteria</taxon>
        <taxon>Bacillati</taxon>
        <taxon>Actinomycetota</taxon>
        <taxon>Actinomycetes</taxon>
        <taxon>Mycobacteriales</taxon>
        <taxon>Mycobacteriaceae</taxon>
        <taxon>Mycobacterium</taxon>
    </lineage>
</organism>
<sequence length="46" mass="4779">RIGCRGCGADGDAGRRGAIRSGRARQGPGRAALMLLWFLAALPLGR</sequence>
<dbReference type="EMBL" id="JAOB01000075">
    <property type="protein sequence ID" value="EUA18518.1"/>
    <property type="molecule type" value="Genomic_DNA"/>
</dbReference>
<accession>X7ZIG6</accession>
<protein>
    <submittedName>
        <fullName evidence="1">Major facilitator superfamily MFS_1 domain protein</fullName>
    </submittedName>
</protein>
<reference evidence="1" key="1">
    <citation type="submission" date="2014-01" db="EMBL/GenBank/DDBJ databases">
        <authorList>
            <person name="Brown-Elliot B."/>
            <person name="Wallace R."/>
            <person name="Lenaerts A."/>
            <person name="Ordway D."/>
            <person name="DeGroote M.A."/>
            <person name="Parker T."/>
            <person name="Sizemore C."/>
            <person name="Tallon L.J."/>
            <person name="Sadzewicz L.K."/>
            <person name="Sengamalay N."/>
            <person name="Fraser C.M."/>
            <person name="Hine E."/>
            <person name="Shefchek K.A."/>
            <person name="Das S.P."/>
            <person name="Tettelin H."/>
        </authorList>
    </citation>
    <scope>NUCLEOTIDE SEQUENCE [LARGE SCALE GENOMIC DNA]</scope>
    <source>
        <strain evidence="1">4042</strain>
    </source>
</reference>
<proteinExistence type="predicted"/>